<gene>
    <name evidence="2" type="ORF">FGKAn22_21930</name>
</gene>
<protein>
    <recommendedName>
        <fullName evidence="4">PepSY domain-containing protein</fullName>
    </recommendedName>
</protein>
<feature type="transmembrane region" description="Helical" evidence="1">
    <location>
        <begin position="12"/>
        <end position="33"/>
    </location>
</feature>
<keyword evidence="1" id="KW-0472">Membrane</keyword>
<proteinExistence type="predicted"/>
<name>A0AAN1T1R5_9PROT</name>
<organism evidence="2 3">
    <name type="scientific">Ferrigenium kumadai</name>
    <dbReference type="NCBI Taxonomy" id="1682490"/>
    <lineage>
        <taxon>Bacteria</taxon>
        <taxon>Pseudomonadati</taxon>
        <taxon>Pseudomonadota</taxon>
        <taxon>Betaproteobacteria</taxon>
        <taxon>Nitrosomonadales</taxon>
        <taxon>Gallionellaceae</taxon>
        <taxon>Ferrigenium</taxon>
    </lineage>
</organism>
<feature type="transmembrane region" description="Helical" evidence="1">
    <location>
        <begin position="243"/>
        <end position="263"/>
    </location>
</feature>
<evidence type="ECO:0000313" key="3">
    <source>
        <dbReference type="Proteomes" id="UP001319121"/>
    </source>
</evidence>
<feature type="transmembrane region" description="Helical" evidence="1">
    <location>
        <begin position="491"/>
        <end position="512"/>
    </location>
</feature>
<dbReference type="PANTHER" id="PTHR34219">
    <property type="entry name" value="IRON-REGULATED INNER MEMBRANE PROTEIN-RELATED"/>
    <property type="match status" value="1"/>
</dbReference>
<dbReference type="AlphaFoldDB" id="A0AAN1T1R5"/>
<dbReference type="PANTHER" id="PTHR34219:SF6">
    <property type="entry name" value="BLR3280 PROTEIN"/>
    <property type="match status" value="1"/>
</dbReference>
<keyword evidence="3" id="KW-1185">Reference proteome</keyword>
<dbReference type="InterPro" id="IPR005625">
    <property type="entry name" value="PepSY-ass_TM"/>
</dbReference>
<sequence>MKRLLFEIHRWGGIALALFMVLWFFSGLLIVFAEPPTPTRAQQLAHAETLTPETGWLSAGAAWDASTEQRKEFLRLRTPAKPAANGNASASGEKKSTPAVNGIVDAHLVRQGGEPLWLVEDGRGQHLALSALDGSLHATDAGQALKIAQVWAERDGARPVSYVETLDKPAILRNQDNLRPFHRIAIEDGAGSELLISAVTGEVVHASTRIQRGLYWAGNWVHLFRPLELAGASNDTRVEVLKWTAFVAVVASLTGLVVGWLRWRPGWFGKKTYSEGRVHPYRNVWFKLHFWGGLTGGVLALAWGLSGFLNNNPWQLFSPANPGKEELKRYAGGEDPSVAQSWRPTALVGAEADVVELAWRRLGDETVPLAYTRDGRRLPQASDGAGSRFGDASLLAAVHRLAGDVPVASQTLLQEYDNYYYLRHHRDVADRPLPVLRVELADAAGTHLYIDPQDGRLLAKQDRSRRVFRWLYSALHHWDFGWLYQRPLWDAWMVVWVLLGLVLSVSAVAIGWKRLLLTFRRRQQDVPDPAALSVADSTKLATESRAG</sequence>
<feature type="transmembrane region" description="Helical" evidence="1">
    <location>
        <begin position="284"/>
        <end position="305"/>
    </location>
</feature>
<evidence type="ECO:0008006" key="4">
    <source>
        <dbReference type="Google" id="ProtNLM"/>
    </source>
</evidence>
<dbReference type="EMBL" id="AP019536">
    <property type="protein sequence ID" value="BBJ00501.1"/>
    <property type="molecule type" value="Genomic_DNA"/>
</dbReference>
<keyword evidence="1" id="KW-1133">Transmembrane helix</keyword>
<evidence type="ECO:0000313" key="2">
    <source>
        <dbReference type="EMBL" id="BBJ00501.1"/>
    </source>
</evidence>
<dbReference type="Proteomes" id="UP001319121">
    <property type="component" value="Chromosome"/>
</dbReference>
<dbReference type="KEGG" id="fku:FGKAn22_21930"/>
<keyword evidence="1" id="KW-0812">Transmembrane</keyword>
<evidence type="ECO:0000256" key="1">
    <source>
        <dbReference type="SAM" id="Phobius"/>
    </source>
</evidence>
<accession>A0AAN1T1R5</accession>
<reference evidence="2 3" key="1">
    <citation type="submission" date="2019-03" db="EMBL/GenBank/DDBJ databases">
        <title>Complete genome sequence of Ferrigenium kumadai strain An22, a microaerophilic iron-oxidizing bacterium isolated from a paddy field soil.</title>
        <authorList>
            <person name="Watanabe T."/>
            <person name="Asakawa S."/>
        </authorList>
    </citation>
    <scope>NUCLEOTIDE SEQUENCE [LARGE SCALE GENOMIC DNA]</scope>
    <source>
        <strain evidence="2 3">An22</strain>
    </source>
</reference>
<dbReference type="RefSeq" id="WP_212785733.1">
    <property type="nucleotide sequence ID" value="NZ_AP019536.1"/>
</dbReference>
<dbReference type="Pfam" id="PF03929">
    <property type="entry name" value="PepSY_TM"/>
    <property type="match status" value="1"/>
</dbReference>